<name>A0A3N4IA65_ASCIM</name>
<keyword evidence="3" id="KW-1185">Reference proteome</keyword>
<proteinExistence type="predicted"/>
<feature type="compositionally biased region" description="Basic and acidic residues" evidence="1">
    <location>
        <begin position="21"/>
        <end position="52"/>
    </location>
</feature>
<feature type="compositionally biased region" description="Basic and acidic residues" evidence="1">
    <location>
        <begin position="189"/>
        <end position="199"/>
    </location>
</feature>
<reference evidence="2 3" key="1">
    <citation type="journal article" date="2018" name="Nat. Ecol. Evol.">
        <title>Pezizomycetes genomes reveal the molecular basis of ectomycorrhizal truffle lifestyle.</title>
        <authorList>
            <person name="Murat C."/>
            <person name="Payen T."/>
            <person name="Noel B."/>
            <person name="Kuo A."/>
            <person name="Morin E."/>
            <person name="Chen J."/>
            <person name="Kohler A."/>
            <person name="Krizsan K."/>
            <person name="Balestrini R."/>
            <person name="Da Silva C."/>
            <person name="Montanini B."/>
            <person name="Hainaut M."/>
            <person name="Levati E."/>
            <person name="Barry K.W."/>
            <person name="Belfiori B."/>
            <person name="Cichocki N."/>
            <person name="Clum A."/>
            <person name="Dockter R.B."/>
            <person name="Fauchery L."/>
            <person name="Guy J."/>
            <person name="Iotti M."/>
            <person name="Le Tacon F."/>
            <person name="Lindquist E.A."/>
            <person name="Lipzen A."/>
            <person name="Malagnac F."/>
            <person name="Mello A."/>
            <person name="Molinier V."/>
            <person name="Miyauchi S."/>
            <person name="Poulain J."/>
            <person name="Riccioni C."/>
            <person name="Rubini A."/>
            <person name="Sitrit Y."/>
            <person name="Splivallo R."/>
            <person name="Traeger S."/>
            <person name="Wang M."/>
            <person name="Zifcakova L."/>
            <person name="Wipf D."/>
            <person name="Zambonelli A."/>
            <person name="Paolocci F."/>
            <person name="Nowrousian M."/>
            <person name="Ottonello S."/>
            <person name="Baldrian P."/>
            <person name="Spatafora J.W."/>
            <person name="Henrissat B."/>
            <person name="Nagy L.G."/>
            <person name="Aury J.M."/>
            <person name="Wincker P."/>
            <person name="Grigoriev I.V."/>
            <person name="Bonfante P."/>
            <person name="Martin F.M."/>
        </authorList>
    </citation>
    <scope>NUCLEOTIDE SEQUENCE [LARGE SCALE GENOMIC DNA]</scope>
    <source>
        <strain evidence="2 3">RN42</strain>
    </source>
</reference>
<accession>A0A3N4IA65</accession>
<dbReference type="AlphaFoldDB" id="A0A3N4IA65"/>
<protein>
    <submittedName>
        <fullName evidence="2">Uncharacterized protein</fullName>
    </submittedName>
</protein>
<dbReference type="Proteomes" id="UP000275078">
    <property type="component" value="Unassembled WGS sequence"/>
</dbReference>
<organism evidence="2 3">
    <name type="scientific">Ascobolus immersus RN42</name>
    <dbReference type="NCBI Taxonomy" id="1160509"/>
    <lineage>
        <taxon>Eukaryota</taxon>
        <taxon>Fungi</taxon>
        <taxon>Dikarya</taxon>
        <taxon>Ascomycota</taxon>
        <taxon>Pezizomycotina</taxon>
        <taxon>Pezizomycetes</taxon>
        <taxon>Pezizales</taxon>
        <taxon>Ascobolaceae</taxon>
        <taxon>Ascobolus</taxon>
    </lineage>
</organism>
<gene>
    <name evidence="2" type="ORF">BJ508DRAFT_91170</name>
</gene>
<evidence type="ECO:0000256" key="1">
    <source>
        <dbReference type="SAM" id="MobiDB-lite"/>
    </source>
</evidence>
<dbReference type="EMBL" id="ML119672">
    <property type="protein sequence ID" value="RPA82367.1"/>
    <property type="molecule type" value="Genomic_DNA"/>
</dbReference>
<feature type="compositionally biased region" description="Polar residues" evidence="1">
    <location>
        <begin position="1"/>
        <end position="13"/>
    </location>
</feature>
<evidence type="ECO:0000313" key="2">
    <source>
        <dbReference type="EMBL" id="RPA82367.1"/>
    </source>
</evidence>
<evidence type="ECO:0000313" key="3">
    <source>
        <dbReference type="Proteomes" id="UP000275078"/>
    </source>
</evidence>
<feature type="region of interest" description="Disordered" evidence="1">
    <location>
        <begin position="181"/>
        <end position="201"/>
    </location>
</feature>
<sequence>MARQSQSPSTEDATTIPGEPAHLEKGNERESEKPNLKEAELDAEDKKHSLEKVDEAAVLEGKKSTENQQPKPCFTSLPREIRVLIAEHLTSWSDLTTYWHLDTTNTTLLSPTIIAYIKKNPLSESQRKLISLYSELLTGTSTNRECARSLFPKLLKSAGIRPELIMYPEFKVVRVESAADEDDDFPPGPHEEVGTDLKWGRNRTPEGIGRDEVRGRNLLEILRRVLTTDIVFKVEGVTADTIKQVITLAERYIAEARRPGRSAVGIGLSYYLGMLKDALLQADVLVAPGYEVRKVEEAWKLIQCDWMYGLFGGSSEAAIDLTANVMKRWMEEVQSFSWFRRELLRPELIQQALGQAN</sequence>
<feature type="region of interest" description="Disordered" evidence="1">
    <location>
        <begin position="1"/>
        <end position="52"/>
    </location>
</feature>